<evidence type="ECO:0000256" key="6">
    <source>
        <dbReference type="ARBA" id="ARBA00022958"/>
    </source>
</evidence>
<feature type="transmembrane region" description="Helical" evidence="10">
    <location>
        <begin position="188"/>
        <end position="213"/>
    </location>
</feature>
<evidence type="ECO:0000256" key="7">
    <source>
        <dbReference type="ARBA" id="ARBA00022989"/>
    </source>
</evidence>
<keyword evidence="4" id="KW-0633">Potassium transport</keyword>
<protein>
    <submittedName>
        <fullName evidence="11">TrkH family potassium uptake protein</fullName>
    </submittedName>
</protein>
<feature type="transmembrane region" description="Helical" evidence="10">
    <location>
        <begin position="225"/>
        <end position="244"/>
    </location>
</feature>
<feature type="transmembrane region" description="Helical" evidence="10">
    <location>
        <begin position="73"/>
        <end position="97"/>
    </location>
</feature>
<name>A0A942Z3X1_9BACI</name>
<comment type="subcellular location">
    <subcellularLocation>
        <location evidence="1">Cell membrane</location>
        <topology evidence="1">Multi-pass membrane protein</topology>
    </subcellularLocation>
</comment>
<evidence type="ECO:0000256" key="3">
    <source>
        <dbReference type="ARBA" id="ARBA00022475"/>
    </source>
</evidence>
<keyword evidence="3" id="KW-1003">Cell membrane</keyword>
<accession>A0A942Z3X1</accession>
<dbReference type="GO" id="GO:0015379">
    <property type="term" value="F:potassium:chloride symporter activity"/>
    <property type="evidence" value="ECO:0007669"/>
    <property type="project" value="InterPro"/>
</dbReference>
<organism evidence="11 12">
    <name type="scientific">Lederbergia citrea</name>
    <dbReference type="NCBI Taxonomy" id="2833581"/>
    <lineage>
        <taxon>Bacteria</taxon>
        <taxon>Bacillati</taxon>
        <taxon>Bacillota</taxon>
        <taxon>Bacilli</taxon>
        <taxon>Bacillales</taxon>
        <taxon>Bacillaceae</taxon>
        <taxon>Lederbergia</taxon>
    </lineage>
</organism>
<dbReference type="EMBL" id="JAGYPN010000003">
    <property type="protein sequence ID" value="MBS4224023.1"/>
    <property type="molecule type" value="Genomic_DNA"/>
</dbReference>
<feature type="transmembrane region" description="Helical" evidence="10">
    <location>
        <begin position="128"/>
        <end position="145"/>
    </location>
</feature>
<sequence>MMFKKTMHISPSRLLILVFFSFITLGTLLLKLPIASITTISWIDALFTVTSAVTVTGLNTVDASGTFTTFGQIIIMILIQVGGLGIMSFSVLIFIMLRKKIGLKQRVVMQHALNQISIGGVIKLVRNLFVFSFAIEGIAVIILCLKWVPEYGFGKGIYFSFFHSISAFNNAGFALWPDNLSRYVGSPVVNLVITSLIIIGGIGFTVISDLWSSKKLKYLSLHSKLMIFGTLFVNIVSMLIIFLLEFQNPHTMGGLDTADKWWASYFQAITTRTAGFNTIDIAGLENSTVLYMLLLMFVGAGSASTGGGIKLTTFLIILLAVATFLKGKKEVTYLNRTINHAHIYKALAVTIISLLFIFFALFILNVTEDLPFMQLMYEVVSAFGTVGLSMGITAYLSTVGKGVIIFMMFLGKIGPLTLAFSLAKPDQCKVRYPQEDVLIG</sequence>
<comment type="caution">
    <text evidence="11">The sequence shown here is derived from an EMBL/GenBank/DDBJ whole genome shotgun (WGS) entry which is preliminary data.</text>
</comment>
<evidence type="ECO:0000256" key="9">
    <source>
        <dbReference type="ARBA" id="ARBA00023136"/>
    </source>
</evidence>
<keyword evidence="5 10" id="KW-0812">Transmembrane</keyword>
<keyword evidence="6" id="KW-0630">Potassium</keyword>
<gene>
    <name evidence="11" type="ORF">KHA91_14870</name>
</gene>
<feature type="transmembrane region" description="Helical" evidence="10">
    <location>
        <begin position="289"/>
        <end position="322"/>
    </location>
</feature>
<evidence type="ECO:0000313" key="11">
    <source>
        <dbReference type="EMBL" id="MBS4224023.1"/>
    </source>
</evidence>
<keyword evidence="2" id="KW-0813">Transport</keyword>
<evidence type="ECO:0000256" key="4">
    <source>
        <dbReference type="ARBA" id="ARBA00022538"/>
    </source>
</evidence>
<feature type="transmembrane region" description="Helical" evidence="10">
    <location>
        <begin position="157"/>
        <end position="176"/>
    </location>
</feature>
<evidence type="ECO:0000256" key="10">
    <source>
        <dbReference type="SAM" id="Phobius"/>
    </source>
</evidence>
<evidence type="ECO:0000256" key="1">
    <source>
        <dbReference type="ARBA" id="ARBA00004651"/>
    </source>
</evidence>
<feature type="transmembrane region" description="Helical" evidence="10">
    <location>
        <begin position="343"/>
        <end position="363"/>
    </location>
</feature>
<dbReference type="NCBIfam" id="TIGR00933">
    <property type="entry name" value="2a38"/>
    <property type="match status" value="1"/>
</dbReference>
<feature type="transmembrane region" description="Helical" evidence="10">
    <location>
        <begin position="375"/>
        <end position="396"/>
    </location>
</feature>
<proteinExistence type="predicted"/>
<dbReference type="InterPro" id="IPR004772">
    <property type="entry name" value="TrkH"/>
</dbReference>
<keyword evidence="12" id="KW-1185">Reference proteome</keyword>
<dbReference type="AlphaFoldDB" id="A0A942Z3X1"/>
<dbReference type="PANTHER" id="PTHR32024:SF1">
    <property type="entry name" value="KTR SYSTEM POTASSIUM UPTAKE PROTEIN B"/>
    <property type="match status" value="1"/>
</dbReference>
<dbReference type="PANTHER" id="PTHR32024">
    <property type="entry name" value="TRK SYSTEM POTASSIUM UPTAKE PROTEIN TRKG-RELATED"/>
    <property type="match status" value="1"/>
</dbReference>
<keyword evidence="9 10" id="KW-0472">Membrane</keyword>
<evidence type="ECO:0000256" key="2">
    <source>
        <dbReference type="ARBA" id="ARBA00022448"/>
    </source>
</evidence>
<feature type="transmembrane region" description="Helical" evidence="10">
    <location>
        <begin position="403"/>
        <end position="423"/>
    </location>
</feature>
<evidence type="ECO:0000256" key="5">
    <source>
        <dbReference type="ARBA" id="ARBA00022692"/>
    </source>
</evidence>
<keyword evidence="8" id="KW-0406">Ion transport</keyword>
<reference evidence="11 12" key="1">
    <citation type="submission" date="2021-05" db="EMBL/GenBank/DDBJ databases">
        <title>Novel Bacillus species.</title>
        <authorList>
            <person name="Liu G."/>
        </authorList>
    </citation>
    <scope>NUCLEOTIDE SEQUENCE [LARGE SCALE GENOMIC DNA]</scope>
    <source>
        <strain evidence="11 12">FJAT-49682</strain>
    </source>
</reference>
<dbReference type="InterPro" id="IPR003445">
    <property type="entry name" value="Cat_transpt"/>
</dbReference>
<dbReference type="GO" id="GO:0005886">
    <property type="term" value="C:plasma membrane"/>
    <property type="evidence" value="ECO:0007669"/>
    <property type="project" value="UniProtKB-SubCell"/>
</dbReference>
<evidence type="ECO:0000256" key="8">
    <source>
        <dbReference type="ARBA" id="ARBA00023065"/>
    </source>
</evidence>
<keyword evidence="7 10" id="KW-1133">Transmembrane helix</keyword>
<dbReference type="Pfam" id="PF02386">
    <property type="entry name" value="TrkH"/>
    <property type="match status" value="1"/>
</dbReference>
<evidence type="ECO:0000313" key="12">
    <source>
        <dbReference type="Proteomes" id="UP000676456"/>
    </source>
</evidence>
<dbReference type="Proteomes" id="UP000676456">
    <property type="component" value="Unassembled WGS sequence"/>
</dbReference>